<proteinExistence type="predicted"/>
<dbReference type="EMBL" id="CM017327">
    <property type="protein sequence ID" value="KAE8099166.1"/>
    <property type="molecule type" value="Genomic_DNA"/>
</dbReference>
<feature type="region of interest" description="Disordered" evidence="1">
    <location>
        <begin position="53"/>
        <end position="81"/>
    </location>
</feature>
<evidence type="ECO:0000313" key="2">
    <source>
        <dbReference type="EMBL" id="KAE8099166.1"/>
    </source>
</evidence>
<gene>
    <name evidence="2" type="ORF">FH972_017170</name>
</gene>
<reference evidence="2 3" key="1">
    <citation type="submission" date="2019-06" db="EMBL/GenBank/DDBJ databases">
        <title>A chromosomal-level reference genome of Carpinus fangiana (Coryloideae, Betulaceae).</title>
        <authorList>
            <person name="Yang X."/>
            <person name="Wang Z."/>
            <person name="Zhang L."/>
            <person name="Hao G."/>
            <person name="Liu J."/>
            <person name="Yang Y."/>
        </authorList>
    </citation>
    <scope>NUCLEOTIDE SEQUENCE [LARGE SCALE GENOMIC DNA]</scope>
    <source>
        <strain evidence="2">Cfa_2016G</strain>
        <tissue evidence="2">Leaf</tissue>
    </source>
</reference>
<dbReference type="AlphaFoldDB" id="A0A5N6RLG7"/>
<protein>
    <submittedName>
        <fullName evidence="2">Uncharacterized protein</fullName>
    </submittedName>
</protein>
<accession>A0A5N6RLG7</accession>
<name>A0A5N6RLG7_9ROSI</name>
<feature type="compositionally biased region" description="Basic and acidic residues" evidence="1">
    <location>
        <begin position="55"/>
        <end position="81"/>
    </location>
</feature>
<dbReference type="Proteomes" id="UP000327013">
    <property type="component" value="Chromosome 7"/>
</dbReference>
<evidence type="ECO:0000313" key="3">
    <source>
        <dbReference type="Proteomes" id="UP000327013"/>
    </source>
</evidence>
<sequence length="97" mass="10852">MVEHGGMLGKLVGTSSKIPGCVIAPSATMARLTLEVFDTGEKLHLLLNVNQPDNEGLHEIRPDKIDRDKEDQQRIPDDPKLKDQNSRLYISIAYKLD</sequence>
<keyword evidence="3" id="KW-1185">Reference proteome</keyword>
<evidence type="ECO:0000256" key="1">
    <source>
        <dbReference type="SAM" id="MobiDB-lite"/>
    </source>
</evidence>
<organism evidence="2 3">
    <name type="scientific">Carpinus fangiana</name>
    <dbReference type="NCBI Taxonomy" id="176857"/>
    <lineage>
        <taxon>Eukaryota</taxon>
        <taxon>Viridiplantae</taxon>
        <taxon>Streptophyta</taxon>
        <taxon>Embryophyta</taxon>
        <taxon>Tracheophyta</taxon>
        <taxon>Spermatophyta</taxon>
        <taxon>Magnoliopsida</taxon>
        <taxon>eudicotyledons</taxon>
        <taxon>Gunneridae</taxon>
        <taxon>Pentapetalae</taxon>
        <taxon>rosids</taxon>
        <taxon>fabids</taxon>
        <taxon>Fagales</taxon>
        <taxon>Betulaceae</taxon>
        <taxon>Carpinus</taxon>
    </lineage>
</organism>